<keyword evidence="3" id="KW-1185">Reference proteome</keyword>
<dbReference type="RefSeq" id="WP_092321222.1">
    <property type="nucleotide sequence ID" value="NZ_FNFU01000001.1"/>
</dbReference>
<dbReference type="Proteomes" id="UP000198701">
    <property type="component" value="Unassembled WGS sequence"/>
</dbReference>
<evidence type="ECO:0008006" key="4">
    <source>
        <dbReference type="Google" id="ProtNLM"/>
    </source>
</evidence>
<reference evidence="2 3" key="1">
    <citation type="submission" date="2016-10" db="EMBL/GenBank/DDBJ databases">
        <authorList>
            <person name="de Groot N.N."/>
        </authorList>
    </citation>
    <scope>NUCLEOTIDE SEQUENCE [LARGE SCALE GENOMIC DNA]</scope>
    <source>
        <strain evidence="2 3">CGMCC 1.5382</strain>
    </source>
</reference>
<proteinExistence type="predicted"/>
<dbReference type="EMBL" id="FNFU01000001">
    <property type="protein sequence ID" value="SDJ89693.1"/>
    <property type="molecule type" value="Genomic_DNA"/>
</dbReference>
<feature type="compositionally biased region" description="Basic and acidic residues" evidence="1">
    <location>
        <begin position="1"/>
        <end position="15"/>
    </location>
</feature>
<evidence type="ECO:0000313" key="2">
    <source>
        <dbReference type="EMBL" id="SDJ89693.1"/>
    </source>
</evidence>
<dbReference type="STRING" id="386301.SAMN05216282_101210"/>
<evidence type="ECO:0000313" key="3">
    <source>
        <dbReference type="Proteomes" id="UP000198701"/>
    </source>
</evidence>
<name>A0A1G8XGR9_9MICO</name>
<dbReference type="OrthoDB" id="3837807at2"/>
<gene>
    <name evidence="2" type="ORF">SAMN05216282_101210</name>
</gene>
<feature type="region of interest" description="Disordered" evidence="1">
    <location>
        <begin position="1"/>
        <end position="26"/>
    </location>
</feature>
<accession>A0A1G8XGR9</accession>
<dbReference type="AlphaFoldDB" id="A0A1G8XGR9"/>
<protein>
    <recommendedName>
        <fullName evidence="4">DUF4287 domain-containing protein</fullName>
    </recommendedName>
</protein>
<organism evidence="2 3">
    <name type="scientific">Cryobacterium psychrotolerans</name>
    <dbReference type="NCBI Taxonomy" id="386301"/>
    <lineage>
        <taxon>Bacteria</taxon>
        <taxon>Bacillati</taxon>
        <taxon>Actinomycetota</taxon>
        <taxon>Actinomycetes</taxon>
        <taxon>Micrococcales</taxon>
        <taxon>Microbacteriaceae</taxon>
        <taxon>Cryobacterium</taxon>
    </lineage>
</organism>
<evidence type="ECO:0000256" key="1">
    <source>
        <dbReference type="SAM" id="MobiDB-lite"/>
    </source>
</evidence>
<sequence>MSDSPDRPDSPDSPDRPGGVAASGMSDEAMAAATGKAGADWFELLDAAGAAEWTHPQIARWLRDEQGVPGWWSQAVTVGFEQARGRRAPGQRADGTFEVSASRTFPLEQEAALDAVIGAVSASLGRPASESRAARYQTARWALPQNVSLLATTNPTNAGRTSVSLTHQRLADAAALAPAKATMQQWLATASSGAARGLG</sequence>